<feature type="region of interest" description="Disordered" evidence="1">
    <location>
        <begin position="67"/>
        <end position="132"/>
    </location>
</feature>
<dbReference type="RefSeq" id="WP_193907520.1">
    <property type="nucleotide sequence ID" value="NZ_JADEXG010000026.1"/>
</dbReference>
<organism evidence="2 3">
    <name type="scientific">Vasconcelosia minhoensis LEGE 07310</name>
    <dbReference type="NCBI Taxonomy" id="915328"/>
    <lineage>
        <taxon>Bacteria</taxon>
        <taxon>Bacillati</taxon>
        <taxon>Cyanobacteriota</taxon>
        <taxon>Cyanophyceae</taxon>
        <taxon>Nodosilineales</taxon>
        <taxon>Cymatolegaceae</taxon>
        <taxon>Vasconcelosia</taxon>
        <taxon>Vasconcelosia minhoensis</taxon>
    </lineage>
</organism>
<accession>A0A8J7DCV2</accession>
<comment type="caution">
    <text evidence="2">The sequence shown here is derived from an EMBL/GenBank/DDBJ whole genome shotgun (WGS) entry which is preliminary data.</text>
</comment>
<gene>
    <name evidence="2" type="ORF">IQ241_12325</name>
</gene>
<dbReference type="AlphaFoldDB" id="A0A8J7DCV2"/>
<reference evidence="2" key="1">
    <citation type="submission" date="2020-10" db="EMBL/GenBank/DDBJ databases">
        <authorList>
            <person name="Castelo-Branco R."/>
            <person name="Eusebio N."/>
            <person name="Adriana R."/>
            <person name="Vieira A."/>
            <person name="Brugerolle De Fraissinette N."/>
            <person name="Rezende De Castro R."/>
            <person name="Schneider M.P."/>
            <person name="Vasconcelos V."/>
            <person name="Leao P.N."/>
        </authorList>
    </citation>
    <scope>NUCLEOTIDE SEQUENCE</scope>
    <source>
        <strain evidence="2">LEGE 07310</strain>
    </source>
</reference>
<dbReference type="EMBL" id="JADEXG010000026">
    <property type="protein sequence ID" value="MBE9078068.1"/>
    <property type="molecule type" value="Genomic_DNA"/>
</dbReference>
<evidence type="ECO:0000256" key="1">
    <source>
        <dbReference type="SAM" id="MobiDB-lite"/>
    </source>
</evidence>
<proteinExistence type="predicted"/>
<protein>
    <submittedName>
        <fullName evidence="2">Uncharacterized protein</fullName>
    </submittedName>
</protein>
<feature type="compositionally biased region" description="Polar residues" evidence="1">
    <location>
        <begin position="93"/>
        <end position="102"/>
    </location>
</feature>
<sequence>MGLIKKIFGGISAFFGSLFGVAGKLFGIGKSEYYLELEESKTDSLPETAKSVAKATAASAGAVVDAIASDGQEPARATAGGDPANRSAKHQSSKNGKQAQPSKDQKGGQKGQASQTEAEAKPQRPLSTEEIIAQAIARAPKSTYQDNSHVAEQTFATDYLVTPSSNQRRRPGPSLSSFKQMAKEVGKEA</sequence>
<evidence type="ECO:0000313" key="3">
    <source>
        <dbReference type="Proteomes" id="UP000636505"/>
    </source>
</evidence>
<name>A0A8J7DCV2_9CYAN</name>
<feature type="region of interest" description="Disordered" evidence="1">
    <location>
        <begin position="158"/>
        <end position="189"/>
    </location>
</feature>
<keyword evidence="3" id="KW-1185">Reference proteome</keyword>
<evidence type="ECO:0000313" key="2">
    <source>
        <dbReference type="EMBL" id="MBE9078068.1"/>
    </source>
</evidence>
<dbReference type="Proteomes" id="UP000636505">
    <property type="component" value="Unassembled WGS sequence"/>
</dbReference>